<keyword evidence="5 7" id="KW-1133">Transmembrane helix</keyword>
<dbReference type="AlphaFoldDB" id="A0A1G6MWB4"/>
<evidence type="ECO:0000313" key="9">
    <source>
        <dbReference type="EMBL" id="SDC59809.1"/>
    </source>
</evidence>
<dbReference type="PROSITE" id="PS50928">
    <property type="entry name" value="ABC_TM1"/>
    <property type="match status" value="1"/>
</dbReference>
<keyword evidence="4 7" id="KW-0812">Transmembrane</keyword>
<protein>
    <submittedName>
        <fullName evidence="9">Raffinose/stachyose/melibiose transport system permease protein</fullName>
    </submittedName>
</protein>
<evidence type="ECO:0000256" key="7">
    <source>
        <dbReference type="RuleBase" id="RU363032"/>
    </source>
</evidence>
<keyword evidence="3" id="KW-1003">Cell membrane</keyword>
<dbReference type="CDD" id="cd06261">
    <property type="entry name" value="TM_PBP2"/>
    <property type="match status" value="1"/>
</dbReference>
<evidence type="ECO:0000256" key="1">
    <source>
        <dbReference type="ARBA" id="ARBA00004651"/>
    </source>
</evidence>
<dbReference type="RefSeq" id="WP_093726503.1">
    <property type="nucleotide sequence ID" value="NZ_FMZB01000003.1"/>
</dbReference>
<dbReference type="GO" id="GO:0005886">
    <property type="term" value="C:plasma membrane"/>
    <property type="evidence" value="ECO:0007669"/>
    <property type="project" value="UniProtKB-SubCell"/>
</dbReference>
<evidence type="ECO:0000256" key="5">
    <source>
        <dbReference type="ARBA" id="ARBA00022989"/>
    </source>
</evidence>
<dbReference type="GO" id="GO:0055085">
    <property type="term" value="P:transmembrane transport"/>
    <property type="evidence" value="ECO:0007669"/>
    <property type="project" value="InterPro"/>
</dbReference>
<evidence type="ECO:0000256" key="6">
    <source>
        <dbReference type="ARBA" id="ARBA00023136"/>
    </source>
</evidence>
<accession>A0A1G6MWB4</accession>
<dbReference type="Pfam" id="PF00528">
    <property type="entry name" value="BPD_transp_1"/>
    <property type="match status" value="1"/>
</dbReference>
<evidence type="ECO:0000313" key="10">
    <source>
        <dbReference type="Proteomes" id="UP000198666"/>
    </source>
</evidence>
<dbReference type="InterPro" id="IPR000515">
    <property type="entry name" value="MetI-like"/>
</dbReference>
<dbReference type="OrthoDB" id="9771544at2"/>
<feature type="transmembrane region" description="Helical" evidence="7">
    <location>
        <begin position="68"/>
        <end position="92"/>
    </location>
</feature>
<comment type="subcellular location">
    <subcellularLocation>
        <location evidence="1 7">Cell membrane</location>
        <topology evidence="1 7">Multi-pass membrane protein</topology>
    </subcellularLocation>
</comment>
<keyword evidence="2 7" id="KW-0813">Transport</keyword>
<name>A0A1G6MWB4_9BACI</name>
<evidence type="ECO:0000256" key="3">
    <source>
        <dbReference type="ARBA" id="ARBA00022475"/>
    </source>
</evidence>
<comment type="similarity">
    <text evidence="7">Belongs to the binding-protein-dependent transport system permease family.</text>
</comment>
<dbReference type="STRING" id="361279.SAMN05421663_10393"/>
<keyword evidence="10" id="KW-1185">Reference proteome</keyword>
<proteinExistence type="inferred from homology"/>
<evidence type="ECO:0000256" key="2">
    <source>
        <dbReference type="ARBA" id="ARBA00022448"/>
    </source>
</evidence>
<feature type="transmembrane region" description="Helical" evidence="7">
    <location>
        <begin position="180"/>
        <end position="207"/>
    </location>
</feature>
<dbReference type="EMBL" id="FMZB01000003">
    <property type="protein sequence ID" value="SDC59809.1"/>
    <property type="molecule type" value="Genomic_DNA"/>
</dbReference>
<evidence type="ECO:0000259" key="8">
    <source>
        <dbReference type="PROSITE" id="PS50928"/>
    </source>
</evidence>
<dbReference type="SUPFAM" id="SSF161098">
    <property type="entry name" value="MetI-like"/>
    <property type="match status" value="1"/>
</dbReference>
<dbReference type="PANTHER" id="PTHR43744">
    <property type="entry name" value="ABC TRANSPORTER PERMEASE PROTEIN MG189-RELATED-RELATED"/>
    <property type="match status" value="1"/>
</dbReference>
<dbReference type="PANTHER" id="PTHR43744:SF12">
    <property type="entry name" value="ABC TRANSPORTER PERMEASE PROTEIN MG189-RELATED"/>
    <property type="match status" value="1"/>
</dbReference>
<gene>
    <name evidence="9" type="ORF">SAMN05421663_10393</name>
</gene>
<reference evidence="10" key="1">
    <citation type="submission" date="2016-10" db="EMBL/GenBank/DDBJ databases">
        <authorList>
            <person name="Varghese N."/>
            <person name="Submissions S."/>
        </authorList>
    </citation>
    <scope>NUCLEOTIDE SEQUENCE [LARGE SCALE GENOMIC DNA]</scope>
    <source>
        <strain evidence="10">DSM 21620</strain>
    </source>
</reference>
<feature type="transmembrane region" description="Helical" evidence="7">
    <location>
        <begin position="12"/>
        <end position="31"/>
    </location>
</feature>
<feature type="transmembrane region" description="Helical" evidence="7">
    <location>
        <begin position="240"/>
        <end position="261"/>
    </location>
</feature>
<dbReference type="Proteomes" id="UP000198666">
    <property type="component" value="Unassembled WGS sequence"/>
</dbReference>
<feature type="transmembrane region" description="Helical" evidence="7">
    <location>
        <begin position="138"/>
        <end position="159"/>
    </location>
</feature>
<sequence length="276" mass="30464">MNQISKRAKWLSTGAALLITLCHVVPYYILITTSLKRAGDFSSKWLLPDYFSLENFTLAWEEANLSTAFMNTFIITIAAAAMLIIFGSLAAYALARRQTKLNKYIYMLFVAVMVIPPLTALVPLYQLVVDAGLMNTRLVAILNNVAAFLPLTIFLYAGFIRSTIPKELEEAARMDGASTIGVFFRVVFPLLKPITATVLILSCVYIWNDYQFAIFFLQDSDMHTLTVALSSFFGQNTSQLGLVGAAALIASLPMVILFLLLQRFFIEGLAAGSVKG</sequence>
<feature type="domain" description="ABC transmembrane type-1" evidence="8">
    <location>
        <begin position="69"/>
        <end position="261"/>
    </location>
</feature>
<feature type="transmembrane region" description="Helical" evidence="7">
    <location>
        <begin position="104"/>
        <end position="126"/>
    </location>
</feature>
<evidence type="ECO:0000256" key="4">
    <source>
        <dbReference type="ARBA" id="ARBA00022692"/>
    </source>
</evidence>
<dbReference type="Gene3D" id="1.10.3720.10">
    <property type="entry name" value="MetI-like"/>
    <property type="match status" value="1"/>
</dbReference>
<dbReference type="InterPro" id="IPR035906">
    <property type="entry name" value="MetI-like_sf"/>
</dbReference>
<keyword evidence="6 7" id="KW-0472">Membrane</keyword>
<organism evidence="9 10">
    <name type="scientific">Terribacillus halophilus</name>
    <dbReference type="NCBI Taxonomy" id="361279"/>
    <lineage>
        <taxon>Bacteria</taxon>
        <taxon>Bacillati</taxon>
        <taxon>Bacillota</taxon>
        <taxon>Bacilli</taxon>
        <taxon>Bacillales</taxon>
        <taxon>Bacillaceae</taxon>
        <taxon>Terribacillus</taxon>
    </lineage>
</organism>